<dbReference type="InterPro" id="IPR001841">
    <property type="entry name" value="Znf_RING"/>
</dbReference>
<evidence type="ECO:0000313" key="10">
    <source>
        <dbReference type="Proteomes" id="UP000007305"/>
    </source>
</evidence>
<comment type="similarity">
    <text evidence="1">Belongs to the ATP-dependent DNA ligase family.</text>
</comment>
<reference evidence="10" key="1">
    <citation type="journal article" date="2009" name="Science">
        <title>The B73 maize genome: complexity, diversity, and dynamics.</title>
        <authorList>
            <person name="Schnable P.S."/>
            <person name="Ware D."/>
            <person name="Fulton R.S."/>
            <person name="Stein J.C."/>
            <person name="Wei F."/>
            <person name="Pasternak S."/>
            <person name="Liang C."/>
            <person name="Zhang J."/>
            <person name="Fulton L."/>
            <person name="Graves T.A."/>
            <person name="Minx P."/>
            <person name="Reily A.D."/>
            <person name="Courtney L."/>
            <person name="Kruchowski S.S."/>
            <person name="Tomlinson C."/>
            <person name="Strong C."/>
            <person name="Delehaunty K."/>
            <person name="Fronick C."/>
            <person name="Courtney B."/>
            <person name="Rock S.M."/>
            <person name="Belter E."/>
            <person name="Du F."/>
            <person name="Kim K."/>
            <person name="Abbott R.M."/>
            <person name="Cotton M."/>
            <person name="Levy A."/>
            <person name="Marchetto P."/>
            <person name="Ochoa K."/>
            <person name="Jackson S.M."/>
            <person name="Gillam B."/>
            <person name="Chen W."/>
            <person name="Yan L."/>
            <person name="Higginbotham J."/>
            <person name="Cardenas M."/>
            <person name="Waligorski J."/>
            <person name="Applebaum E."/>
            <person name="Phelps L."/>
            <person name="Falcone J."/>
            <person name="Kanchi K."/>
            <person name="Thane T."/>
            <person name="Scimone A."/>
            <person name="Thane N."/>
            <person name="Henke J."/>
            <person name="Wang T."/>
            <person name="Ruppert J."/>
            <person name="Shah N."/>
            <person name="Rotter K."/>
            <person name="Hodges J."/>
            <person name="Ingenthron E."/>
            <person name="Cordes M."/>
            <person name="Kohlberg S."/>
            <person name="Sgro J."/>
            <person name="Delgado B."/>
            <person name="Mead K."/>
            <person name="Chinwalla A."/>
            <person name="Leonard S."/>
            <person name="Crouse K."/>
            <person name="Collura K."/>
            <person name="Kudrna D."/>
            <person name="Currie J."/>
            <person name="He R."/>
            <person name="Angelova A."/>
            <person name="Rajasekar S."/>
            <person name="Mueller T."/>
            <person name="Lomeli R."/>
            <person name="Scara G."/>
            <person name="Ko A."/>
            <person name="Delaney K."/>
            <person name="Wissotski M."/>
            <person name="Lopez G."/>
            <person name="Campos D."/>
            <person name="Braidotti M."/>
            <person name="Ashley E."/>
            <person name="Golser W."/>
            <person name="Kim H."/>
            <person name="Lee S."/>
            <person name="Lin J."/>
            <person name="Dujmic Z."/>
            <person name="Kim W."/>
            <person name="Talag J."/>
            <person name="Zuccolo A."/>
            <person name="Fan C."/>
            <person name="Sebastian A."/>
            <person name="Kramer M."/>
            <person name="Spiegel L."/>
            <person name="Nascimento L."/>
            <person name="Zutavern T."/>
            <person name="Miller B."/>
            <person name="Ambroise C."/>
            <person name="Muller S."/>
            <person name="Spooner W."/>
            <person name="Narechania A."/>
            <person name="Ren L."/>
            <person name="Wei S."/>
            <person name="Kumari S."/>
            <person name="Faga B."/>
            <person name="Levy M.J."/>
            <person name="McMahan L."/>
            <person name="Van Buren P."/>
            <person name="Vaughn M.W."/>
            <person name="Ying K."/>
            <person name="Yeh C.-T."/>
            <person name="Emrich S.J."/>
            <person name="Jia Y."/>
            <person name="Kalyanaraman A."/>
            <person name="Hsia A.-P."/>
            <person name="Barbazuk W.B."/>
            <person name="Baucom R.S."/>
            <person name="Brutnell T.P."/>
            <person name="Carpita N.C."/>
            <person name="Chaparro C."/>
            <person name="Chia J.-M."/>
            <person name="Deragon J.-M."/>
            <person name="Estill J.C."/>
            <person name="Fu Y."/>
            <person name="Jeddeloh J.A."/>
            <person name="Han Y."/>
            <person name="Lee H."/>
            <person name="Li P."/>
            <person name="Lisch D.R."/>
            <person name="Liu S."/>
            <person name="Liu Z."/>
            <person name="Nagel D.H."/>
            <person name="McCann M.C."/>
            <person name="SanMiguel P."/>
            <person name="Myers A.M."/>
            <person name="Nettleton D."/>
            <person name="Nguyen J."/>
            <person name="Penning B.W."/>
            <person name="Ponnala L."/>
            <person name="Schneider K.L."/>
            <person name="Schwartz D.C."/>
            <person name="Sharma A."/>
            <person name="Soderlund C."/>
            <person name="Springer N.M."/>
            <person name="Sun Q."/>
            <person name="Wang H."/>
            <person name="Waterman M."/>
            <person name="Westerman R."/>
            <person name="Wolfgruber T.K."/>
            <person name="Yang L."/>
            <person name="Yu Y."/>
            <person name="Zhang L."/>
            <person name="Zhou S."/>
            <person name="Zhu Q."/>
            <person name="Bennetzen J.L."/>
            <person name="Dawe R.K."/>
            <person name="Jiang J."/>
            <person name="Jiang N."/>
            <person name="Presting G.G."/>
            <person name="Wessler S.R."/>
            <person name="Aluru S."/>
            <person name="Martienssen R.A."/>
            <person name="Clifton S.W."/>
            <person name="McCombie W.R."/>
            <person name="Wing R.A."/>
            <person name="Wilson R.K."/>
        </authorList>
    </citation>
    <scope>NUCLEOTIDE SEQUENCE [LARGE SCALE GENOMIC DNA]</scope>
    <source>
        <strain evidence="10">cv. B73</strain>
    </source>
</reference>
<feature type="compositionally biased region" description="Basic residues" evidence="6">
    <location>
        <begin position="1"/>
        <end position="24"/>
    </location>
</feature>
<keyword evidence="4" id="KW-0233">DNA recombination</keyword>
<name>A0A804NMG1_MAIZE</name>
<dbReference type="GO" id="GO:0006281">
    <property type="term" value="P:DNA repair"/>
    <property type="evidence" value="ECO:0007669"/>
    <property type="project" value="UniProtKB-KW"/>
</dbReference>
<dbReference type="InParanoid" id="A0A804NMG1"/>
<dbReference type="Pfam" id="PF13639">
    <property type="entry name" value="zf-RING_2"/>
    <property type="match status" value="1"/>
</dbReference>
<dbReference type="SUPFAM" id="SSF117018">
    <property type="entry name" value="ATP-dependent DNA ligase DNA-binding domain"/>
    <property type="match status" value="1"/>
</dbReference>
<keyword evidence="10" id="KW-1185">Reference proteome</keyword>
<feature type="region of interest" description="Disordered" evidence="6">
    <location>
        <begin position="1"/>
        <end position="47"/>
    </location>
</feature>
<dbReference type="GO" id="GO:0006310">
    <property type="term" value="P:DNA recombination"/>
    <property type="evidence" value="ECO:0007669"/>
    <property type="project" value="UniProtKB-KW"/>
</dbReference>
<dbReference type="SUPFAM" id="SSF57850">
    <property type="entry name" value="RING/U-box"/>
    <property type="match status" value="1"/>
</dbReference>
<dbReference type="AlphaFoldDB" id="A0A804NMG1"/>
<dbReference type="InterPro" id="IPR012308">
    <property type="entry name" value="DNA_ligase_ATP-dep_N"/>
</dbReference>
<evidence type="ECO:0000259" key="7">
    <source>
        <dbReference type="Pfam" id="PF04675"/>
    </source>
</evidence>
<evidence type="ECO:0000256" key="6">
    <source>
        <dbReference type="SAM" id="MobiDB-lite"/>
    </source>
</evidence>
<dbReference type="InterPro" id="IPR013083">
    <property type="entry name" value="Znf_RING/FYVE/PHD"/>
</dbReference>
<dbReference type="PANTHER" id="PTHR45674:SF4">
    <property type="entry name" value="DNA LIGASE 1"/>
    <property type="match status" value="1"/>
</dbReference>
<evidence type="ECO:0000256" key="2">
    <source>
        <dbReference type="ARBA" id="ARBA00022598"/>
    </source>
</evidence>
<keyword evidence="3" id="KW-0227">DNA damage</keyword>
<dbReference type="EnsemblPlants" id="Zm00001eb171350_T001">
    <property type="protein sequence ID" value="Zm00001eb171350_P001"/>
    <property type="gene ID" value="Zm00001eb171350"/>
</dbReference>
<evidence type="ECO:0000256" key="3">
    <source>
        <dbReference type="ARBA" id="ARBA00022763"/>
    </source>
</evidence>
<sequence>MLGRAPRRPRPRAAARALHHPPRRRSIDSAPAASIEAVPTVEVSEPGETRAICKEDLPLAAAARRLPCRHLYHSPSIVPWLELRNSCPICRCRLPSDSEHDEQTGELATPTSAPAQEQDPLPAAPADLQLPYWAAVSGAEGEETIVLPSIVPPHEGIELGIGDASVIRALAEAYGRKEEHVKKDLKELGDLGLVAKASRSSQKMMFKPKPLTIARVLSTFRTIAKESGKDSQDKKETI</sequence>
<dbReference type="PANTHER" id="PTHR45674">
    <property type="entry name" value="DNA LIGASE 1/3 FAMILY MEMBER"/>
    <property type="match status" value="1"/>
</dbReference>
<keyword evidence="2" id="KW-0436">Ligase</keyword>
<dbReference type="Gene3D" id="1.10.3260.10">
    <property type="entry name" value="DNA ligase, ATP-dependent, N-terminal domain"/>
    <property type="match status" value="1"/>
</dbReference>
<dbReference type="InterPro" id="IPR050191">
    <property type="entry name" value="ATP-dep_DNA_ligase"/>
</dbReference>
<evidence type="ECO:0000313" key="9">
    <source>
        <dbReference type="EnsemblPlants" id="Zm00001eb171350_P001"/>
    </source>
</evidence>
<feature type="domain" description="DNA ligase ATP-dependent N-terminal" evidence="7">
    <location>
        <begin position="145"/>
        <end position="237"/>
    </location>
</feature>
<dbReference type="Pfam" id="PF04675">
    <property type="entry name" value="DNA_ligase_A_N"/>
    <property type="match status" value="1"/>
</dbReference>
<reference evidence="9" key="3">
    <citation type="submission" date="2021-05" db="UniProtKB">
        <authorList>
            <consortium name="EnsemblPlants"/>
        </authorList>
    </citation>
    <scope>IDENTIFICATION</scope>
    <source>
        <strain evidence="9">cv. B73</strain>
    </source>
</reference>
<protein>
    <recommendedName>
        <fullName evidence="11">RING-type domain-containing protein</fullName>
    </recommendedName>
</protein>
<dbReference type="Gramene" id="Zm00001eb171350_T001">
    <property type="protein sequence ID" value="Zm00001eb171350_P001"/>
    <property type="gene ID" value="Zm00001eb171350"/>
</dbReference>
<evidence type="ECO:0000256" key="1">
    <source>
        <dbReference type="ARBA" id="ARBA00007572"/>
    </source>
</evidence>
<feature type="region of interest" description="Disordered" evidence="6">
    <location>
        <begin position="97"/>
        <end position="123"/>
    </location>
</feature>
<dbReference type="InterPro" id="IPR036599">
    <property type="entry name" value="DNA_ligase_N_sf"/>
</dbReference>
<accession>A0A804NMG1</accession>
<feature type="compositionally biased region" description="Low complexity" evidence="6">
    <location>
        <begin position="113"/>
        <end position="123"/>
    </location>
</feature>
<feature type="domain" description="RING-type" evidence="8">
    <location>
        <begin position="52"/>
        <end position="91"/>
    </location>
</feature>
<proteinExistence type="inferred from homology"/>
<evidence type="ECO:0000256" key="5">
    <source>
        <dbReference type="ARBA" id="ARBA00023204"/>
    </source>
</evidence>
<dbReference type="GO" id="GO:0003910">
    <property type="term" value="F:DNA ligase (ATP) activity"/>
    <property type="evidence" value="ECO:0007669"/>
    <property type="project" value="InterPro"/>
</dbReference>
<evidence type="ECO:0000256" key="4">
    <source>
        <dbReference type="ARBA" id="ARBA00023172"/>
    </source>
</evidence>
<organism evidence="9 10">
    <name type="scientific">Zea mays</name>
    <name type="common">Maize</name>
    <dbReference type="NCBI Taxonomy" id="4577"/>
    <lineage>
        <taxon>Eukaryota</taxon>
        <taxon>Viridiplantae</taxon>
        <taxon>Streptophyta</taxon>
        <taxon>Embryophyta</taxon>
        <taxon>Tracheophyta</taxon>
        <taxon>Spermatophyta</taxon>
        <taxon>Magnoliopsida</taxon>
        <taxon>Liliopsida</taxon>
        <taxon>Poales</taxon>
        <taxon>Poaceae</taxon>
        <taxon>PACMAD clade</taxon>
        <taxon>Panicoideae</taxon>
        <taxon>Andropogonodae</taxon>
        <taxon>Andropogoneae</taxon>
        <taxon>Tripsacinae</taxon>
        <taxon>Zea</taxon>
    </lineage>
</organism>
<dbReference type="Gene3D" id="3.30.40.10">
    <property type="entry name" value="Zinc/RING finger domain, C3HC4 (zinc finger)"/>
    <property type="match status" value="1"/>
</dbReference>
<dbReference type="Proteomes" id="UP000007305">
    <property type="component" value="Chromosome 4"/>
</dbReference>
<reference evidence="9" key="2">
    <citation type="submission" date="2019-07" db="EMBL/GenBank/DDBJ databases">
        <authorList>
            <person name="Seetharam A."/>
            <person name="Woodhouse M."/>
            <person name="Cannon E."/>
        </authorList>
    </citation>
    <scope>NUCLEOTIDE SEQUENCE [LARGE SCALE GENOMIC DNA]</scope>
    <source>
        <strain evidence="9">cv. B73</strain>
    </source>
</reference>
<dbReference type="GO" id="GO:0003677">
    <property type="term" value="F:DNA binding"/>
    <property type="evidence" value="ECO:0007669"/>
    <property type="project" value="InterPro"/>
</dbReference>
<evidence type="ECO:0000259" key="8">
    <source>
        <dbReference type="Pfam" id="PF13639"/>
    </source>
</evidence>
<evidence type="ECO:0008006" key="11">
    <source>
        <dbReference type="Google" id="ProtNLM"/>
    </source>
</evidence>
<keyword evidence="5" id="KW-0234">DNA repair</keyword>